<sequence length="409" mass="44422">MVERVAVAENWTDAQRIQVAARRLLKTALDWHIHAGHAFANWGDWSNAFIANFSLRLNFSEWHRLVEERRQKIGESGIEYALDKHKLLRVSPIPLNNEQMVSFLIDGLAKGQHVAAMTTDIPGDVTEFIQRIRTLETLGVASRADSFPPPPGPAGPSVIPATPTTQNFAAALSSFGDKLVNQITAQFNKLSVGSRGAGRGGSSSDASGGAGHEHGMGGNGRGGGGWVEPSARKCYNCGVVGHISRPCPSKTGKEPSKQKVKKVRFAGIDDEIVSELCEECPLIVKDELIVALEKDGTKRRNHTHGIEVKVIESAIIPAESLCFVKAQMSKNFFALIKPDLDPSVVVVGPEDQPVNPACPLISDIEQPSWSALKDDRIGEKLSTAERSAVLEQDVYDVSRQQTAIWDTLI</sequence>
<dbReference type="InterPro" id="IPR001878">
    <property type="entry name" value="Znf_CCHC"/>
</dbReference>
<proteinExistence type="predicted"/>
<dbReference type="EMBL" id="JAOYFB010000002">
    <property type="protein sequence ID" value="KAK4006903.1"/>
    <property type="molecule type" value="Genomic_DNA"/>
</dbReference>
<dbReference type="Gene3D" id="4.10.60.10">
    <property type="entry name" value="Zinc finger, CCHC-type"/>
    <property type="match status" value="1"/>
</dbReference>
<accession>A0ABQ9Z255</accession>
<evidence type="ECO:0000256" key="1">
    <source>
        <dbReference type="PROSITE-ProRule" id="PRU00047"/>
    </source>
</evidence>
<dbReference type="Proteomes" id="UP001234178">
    <property type="component" value="Unassembled WGS sequence"/>
</dbReference>
<dbReference type="PROSITE" id="PS50158">
    <property type="entry name" value="ZF_CCHC"/>
    <property type="match status" value="1"/>
</dbReference>
<evidence type="ECO:0000259" key="3">
    <source>
        <dbReference type="PROSITE" id="PS50158"/>
    </source>
</evidence>
<dbReference type="SUPFAM" id="SSF57756">
    <property type="entry name" value="Retrovirus zinc finger-like domains"/>
    <property type="match status" value="1"/>
</dbReference>
<keyword evidence="1" id="KW-0479">Metal-binding</keyword>
<dbReference type="SMART" id="SM00343">
    <property type="entry name" value="ZnF_C2HC"/>
    <property type="match status" value="1"/>
</dbReference>
<keyword evidence="1" id="KW-0863">Zinc-finger</keyword>
<protein>
    <recommendedName>
        <fullName evidence="3">CCHC-type domain-containing protein</fullName>
    </recommendedName>
</protein>
<comment type="caution">
    <text evidence="4">The sequence shown here is derived from an EMBL/GenBank/DDBJ whole genome shotgun (WGS) entry which is preliminary data.</text>
</comment>
<feature type="region of interest" description="Disordered" evidence="2">
    <location>
        <begin position="192"/>
        <end position="224"/>
    </location>
</feature>
<evidence type="ECO:0000256" key="2">
    <source>
        <dbReference type="SAM" id="MobiDB-lite"/>
    </source>
</evidence>
<reference evidence="4 5" key="1">
    <citation type="journal article" date="2023" name="Nucleic Acids Res.">
        <title>The hologenome of Daphnia magna reveals possible DNA methylation and microbiome-mediated evolution of the host genome.</title>
        <authorList>
            <person name="Chaturvedi A."/>
            <person name="Li X."/>
            <person name="Dhandapani V."/>
            <person name="Marshall H."/>
            <person name="Kissane S."/>
            <person name="Cuenca-Cambronero M."/>
            <person name="Asole G."/>
            <person name="Calvet F."/>
            <person name="Ruiz-Romero M."/>
            <person name="Marangio P."/>
            <person name="Guigo R."/>
            <person name="Rago D."/>
            <person name="Mirbahai L."/>
            <person name="Eastwood N."/>
            <person name="Colbourne J.K."/>
            <person name="Zhou J."/>
            <person name="Mallon E."/>
            <person name="Orsini L."/>
        </authorList>
    </citation>
    <scope>NUCLEOTIDE SEQUENCE [LARGE SCALE GENOMIC DNA]</scope>
    <source>
        <strain evidence="4">LRV0_1</strain>
    </source>
</reference>
<name>A0ABQ9Z255_9CRUS</name>
<gene>
    <name evidence="4" type="ORF">OUZ56_012058</name>
</gene>
<evidence type="ECO:0000313" key="4">
    <source>
        <dbReference type="EMBL" id="KAK4006903.1"/>
    </source>
</evidence>
<keyword evidence="1" id="KW-0862">Zinc</keyword>
<organism evidence="4 5">
    <name type="scientific">Daphnia magna</name>
    <dbReference type="NCBI Taxonomy" id="35525"/>
    <lineage>
        <taxon>Eukaryota</taxon>
        <taxon>Metazoa</taxon>
        <taxon>Ecdysozoa</taxon>
        <taxon>Arthropoda</taxon>
        <taxon>Crustacea</taxon>
        <taxon>Branchiopoda</taxon>
        <taxon>Diplostraca</taxon>
        <taxon>Cladocera</taxon>
        <taxon>Anomopoda</taxon>
        <taxon>Daphniidae</taxon>
        <taxon>Daphnia</taxon>
    </lineage>
</organism>
<feature type="domain" description="CCHC-type" evidence="3">
    <location>
        <begin position="232"/>
        <end position="249"/>
    </location>
</feature>
<evidence type="ECO:0000313" key="5">
    <source>
        <dbReference type="Proteomes" id="UP001234178"/>
    </source>
</evidence>
<dbReference type="InterPro" id="IPR036875">
    <property type="entry name" value="Znf_CCHC_sf"/>
</dbReference>
<keyword evidence="5" id="KW-1185">Reference proteome</keyword>
<dbReference type="Pfam" id="PF00098">
    <property type="entry name" value="zf-CCHC"/>
    <property type="match status" value="1"/>
</dbReference>